<evidence type="ECO:0000256" key="1">
    <source>
        <dbReference type="SAM" id="Phobius"/>
    </source>
</evidence>
<reference evidence="2 3" key="1">
    <citation type="submission" date="2013-03" db="EMBL/GenBank/DDBJ databases">
        <authorList>
            <person name="Warren W."/>
            <person name="Wilson R.K."/>
        </authorList>
    </citation>
    <scope>NUCLEOTIDE SEQUENCE</scope>
</reference>
<keyword evidence="1" id="KW-1133">Transmembrane helix</keyword>
<keyword evidence="3" id="KW-1185">Reference proteome</keyword>
<evidence type="ECO:0000313" key="2">
    <source>
        <dbReference type="Ensembl" id="ENSMFAP00000061518.1"/>
    </source>
</evidence>
<proteinExistence type="predicted"/>
<accession>A0A7N9DEC9</accession>
<feature type="transmembrane region" description="Helical" evidence="1">
    <location>
        <begin position="6"/>
        <end position="26"/>
    </location>
</feature>
<dbReference type="GeneTree" id="ENSGT01150000286943"/>
<reference evidence="2" key="3">
    <citation type="submission" date="2025-09" db="UniProtKB">
        <authorList>
            <consortium name="Ensembl"/>
        </authorList>
    </citation>
    <scope>IDENTIFICATION</scope>
</reference>
<keyword evidence="1" id="KW-0472">Membrane</keyword>
<dbReference type="Ensembl" id="ENSMFAT00000100232.1">
    <property type="protein sequence ID" value="ENSMFAP00000061518.1"/>
    <property type="gene ID" value="ENSMFAG00000059955.1"/>
</dbReference>
<dbReference type="PANTHER" id="PTHR12138">
    <property type="entry name" value="PRIMATE-EXPANDED PROTEIN FAMILY"/>
    <property type="match status" value="1"/>
</dbReference>
<dbReference type="AlphaFoldDB" id="A0A7N9DEC9"/>
<dbReference type="PANTHER" id="PTHR12138:SF162">
    <property type="entry name" value="CHROMOSOME UNDETERMINED SCAFFOLD_275, WHOLE GENOME SHOTGUN SEQUENCE"/>
    <property type="match status" value="1"/>
</dbReference>
<keyword evidence="1" id="KW-0812">Transmembrane</keyword>
<dbReference type="Proteomes" id="UP000233100">
    <property type="component" value="Chromosome 11"/>
</dbReference>
<organism evidence="2 3">
    <name type="scientific">Macaca fascicularis</name>
    <name type="common">Crab-eating macaque</name>
    <name type="synonym">Cynomolgus monkey</name>
    <dbReference type="NCBI Taxonomy" id="9541"/>
    <lineage>
        <taxon>Eukaryota</taxon>
        <taxon>Metazoa</taxon>
        <taxon>Chordata</taxon>
        <taxon>Craniata</taxon>
        <taxon>Vertebrata</taxon>
        <taxon>Euteleostomi</taxon>
        <taxon>Mammalia</taxon>
        <taxon>Eutheria</taxon>
        <taxon>Euarchontoglires</taxon>
        <taxon>Primates</taxon>
        <taxon>Haplorrhini</taxon>
        <taxon>Catarrhini</taxon>
        <taxon>Cercopithecidae</taxon>
        <taxon>Cercopithecinae</taxon>
        <taxon>Macaca</taxon>
    </lineage>
</organism>
<evidence type="ECO:0000313" key="3">
    <source>
        <dbReference type="Proteomes" id="UP000233100"/>
    </source>
</evidence>
<reference evidence="2" key="2">
    <citation type="submission" date="2025-08" db="UniProtKB">
        <authorList>
            <consortium name="Ensembl"/>
        </authorList>
    </citation>
    <scope>IDENTIFICATION</scope>
</reference>
<sequence>MCLSVFNMPILEFSNMILFLFYFIFLRPSLALLPRLECSGAISARCNLCLPGSRDFPSSASRVVGTTGTCHHTGLSFVLLAETGVLPCWPGWS</sequence>
<name>A0A7N9DEC9_MACFA</name>
<protein>
    <submittedName>
        <fullName evidence="2">Uncharacterized protein</fullName>
    </submittedName>
</protein>